<dbReference type="GO" id="GO:0032259">
    <property type="term" value="P:methylation"/>
    <property type="evidence" value="ECO:0007669"/>
    <property type="project" value="InterPro"/>
</dbReference>
<sequence>MTKSCSGNHTRQTKPKKRGDNNQTPATSFSDGDTGQPAEKEPDRATTLSGSDFDLSDISRGTKCFGAWSFKGKDNKHYFGAFPNGFLNWLKKQGWYYGRVCHICSGTLVDSGSYRVDIRPEVKPDLVADGRKDTGIIDETFDVVIIDPPYSLELSKNYGTEKFFGGIDSFTKEAFRIVKNNGLVVTLSYQIPKRIKGCGFIAVWGIYTIPSTSYMRCLTVSKKRAGEKLR</sequence>
<dbReference type="EMBL" id="LAZR01003408">
    <property type="protein sequence ID" value="KKN18621.1"/>
    <property type="molecule type" value="Genomic_DNA"/>
</dbReference>
<feature type="compositionally biased region" description="Polar residues" evidence="1">
    <location>
        <begin position="21"/>
        <end position="33"/>
    </location>
</feature>
<feature type="region of interest" description="Disordered" evidence="1">
    <location>
        <begin position="1"/>
        <end position="51"/>
    </location>
</feature>
<proteinExistence type="predicted"/>
<dbReference type="Gene3D" id="3.40.50.150">
    <property type="entry name" value="Vaccinia Virus protein VP39"/>
    <property type="match status" value="1"/>
</dbReference>
<dbReference type="SUPFAM" id="SSF53335">
    <property type="entry name" value="S-adenosyl-L-methionine-dependent methyltransferases"/>
    <property type="match status" value="1"/>
</dbReference>
<dbReference type="InterPro" id="IPR029063">
    <property type="entry name" value="SAM-dependent_MTases_sf"/>
</dbReference>
<evidence type="ECO:0008006" key="3">
    <source>
        <dbReference type="Google" id="ProtNLM"/>
    </source>
</evidence>
<reference evidence="2" key="1">
    <citation type="journal article" date="2015" name="Nature">
        <title>Complex archaea that bridge the gap between prokaryotes and eukaryotes.</title>
        <authorList>
            <person name="Spang A."/>
            <person name="Saw J.H."/>
            <person name="Jorgensen S.L."/>
            <person name="Zaremba-Niedzwiedzka K."/>
            <person name="Martijn J."/>
            <person name="Lind A.E."/>
            <person name="van Eijk R."/>
            <person name="Schleper C."/>
            <person name="Guy L."/>
            <person name="Ettema T.J."/>
        </authorList>
    </citation>
    <scope>NUCLEOTIDE SEQUENCE</scope>
</reference>
<dbReference type="GO" id="GO:0003676">
    <property type="term" value="F:nucleic acid binding"/>
    <property type="evidence" value="ECO:0007669"/>
    <property type="project" value="InterPro"/>
</dbReference>
<comment type="caution">
    <text evidence="2">The sequence shown here is derived from an EMBL/GenBank/DDBJ whole genome shotgun (WGS) entry which is preliminary data.</text>
</comment>
<dbReference type="InterPro" id="IPR002052">
    <property type="entry name" value="DNA_methylase_N6_adenine_CS"/>
</dbReference>
<feature type="compositionally biased region" description="Polar residues" evidence="1">
    <location>
        <begin position="1"/>
        <end position="10"/>
    </location>
</feature>
<dbReference type="PROSITE" id="PS00092">
    <property type="entry name" value="N6_MTASE"/>
    <property type="match status" value="1"/>
</dbReference>
<dbReference type="AlphaFoldDB" id="A0A0F9QZQ7"/>
<name>A0A0F9QZQ7_9ZZZZ</name>
<protein>
    <recommendedName>
        <fullName evidence="3">DNA methylase N-4/N-6 domain-containing protein</fullName>
    </recommendedName>
</protein>
<evidence type="ECO:0000256" key="1">
    <source>
        <dbReference type="SAM" id="MobiDB-lite"/>
    </source>
</evidence>
<gene>
    <name evidence="2" type="ORF">LCGC14_0953760</name>
</gene>
<dbReference type="GO" id="GO:0008168">
    <property type="term" value="F:methyltransferase activity"/>
    <property type="evidence" value="ECO:0007669"/>
    <property type="project" value="InterPro"/>
</dbReference>
<evidence type="ECO:0000313" key="2">
    <source>
        <dbReference type="EMBL" id="KKN18621.1"/>
    </source>
</evidence>
<accession>A0A0F9QZQ7</accession>
<organism evidence="2">
    <name type="scientific">marine sediment metagenome</name>
    <dbReference type="NCBI Taxonomy" id="412755"/>
    <lineage>
        <taxon>unclassified sequences</taxon>
        <taxon>metagenomes</taxon>
        <taxon>ecological metagenomes</taxon>
    </lineage>
</organism>